<dbReference type="OrthoDB" id="4850761at2759"/>
<feature type="region of interest" description="Disordered" evidence="1">
    <location>
        <begin position="242"/>
        <end position="283"/>
    </location>
</feature>
<keyword evidence="4" id="KW-1185">Reference proteome</keyword>
<feature type="compositionally biased region" description="Acidic residues" evidence="1">
    <location>
        <begin position="592"/>
        <end position="624"/>
    </location>
</feature>
<dbReference type="EMBL" id="LTAN01000001">
    <property type="protein sequence ID" value="OBR14955.1"/>
    <property type="molecule type" value="Genomic_DNA"/>
</dbReference>
<keyword evidence="2" id="KW-1133">Transmembrane helix</keyword>
<reference evidence="4" key="1">
    <citation type="journal article" date="2017" name="BMC Genomics">
        <title>Gapless genome assembly of Colletotrichum higginsianum reveals chromosome structure and association of transposable elements with secondary metabolite gene clusters.</title>
        <authorList>
            <person name="Dallery J.-F."/>
            <person name="Lapalu N."/>
            <person name="Zampounis A."/>
            <person name="Pigne S."/>
            <person name="Luyten I."/>
            <person name="Amselem J."/>
            <person name="Wittenberg A.H.J."/>
            <person name="Zhou S."/>
            <person name="de Queiroz M.V."/>
            <person name="Robin G.P."/>
            <person name="Auger A."/>
            <person name="Hainaut M."/>
            <person name="Henrissat B."/>
            <person name="Kim K.-T."/>
            <person name="Lee Y.-H."/>
            <person name="Lespinet O."/>
            <person name="Schwartz D.C."/>
            <person name="Thon M.R."/>
            <person name="O'Connell R.J."/>
        </authorList>
    </citation>
    <scope>NUCLEOTIDE SEQUENCE [LARGE SCALE GENOMIC DNA]</scope>
    <source>
        <strain evidence="4">IMI 349063</strain>
    </source>
</reference>
<dbReference type="AlphaFoldDB" id="A0A1B7YSC5"/>
<evidence type="ECO:0000313" key="4">
    <source>
        <dbReference type="Proteomes" id="UP000092177"/>
    </source>
</evidence>
<keyword evidence="3" id="KW-0808">Transferase</keyword>
<accession>A0A1B7YSC5</accession>
<feature type="transmembrane region" description="Helical" evidence="2">
    <location>
        <begin position="505"/>
        <end position="524"/>
    </location>
</feature>
<feature type="region of interest" description="Disordered" evidence="1">
    <location>
        <begin position="1"/>
        <end position="28"/>
    </location>
</feature>
<evidence type="ECO:0000313" key="3">
    <source>
        <dbReference type="EMBL" id="OBR14955.1"/>
    </source>
</evidence>
<organism evidence="3 4">
    <name type="scientific">Colletotrichum higginsianum (strain IMI 349063)</name>
    <name type="common">Crucifer anthracnose fungus</name>
    <dbReference type="NCBI Taxonomy" id="759273"/>
    <lineage>
        <taxon>Eukaryota</taxon>
        <taxon>Fungi</taxon>
        <taxon>Dikarya</taxon>
        <taxon>Ascomycota</taxon>
        <taxon>Pezizomycotina</taxon>
        <taxon>Sordariomycetes</taxon>
        <taxon>Hypocreomycetidae</taxon>
        <taxon>Glomerellales</taxon>
        <taxon>Glomerellaceae</taxon>
        <taxon>Colletotrichum</taxon>
        <taxon>Colletotrichum destructivum species complex</taxon>
    </lineage>
</organism>
<evidence type="ECO:0000256" key="2">
    <source>
        <dbReference type="SAM" id="Phobius"/>
    </source>
</evidence>
<dbReference type="GO" id="GO:0032259">
    <property type="term" value="P:methylation"/>
    <property type="evidence" value="ECO:0007669"/>
    <property type="project" value="UniProtKB-KW"/>
</dbReference>
<comment type="caution">
    <text evidence="3">The sequence shown here is derived from an EMBL/GenBank/DDBJ whole genome shotgun (WGS) entry which is preliminary data.</text>
</comment>
<dbReference type="KEGG" id="chig:CH63R_00135"/>
<dbReference type="GeneID" id="28859217"/>
<evidence type="ECO:0000256" key="1">
    <source>
        <dbReference type="SAM" id="MobiDB-lite"/>
    </source>
</evidence>
<sequence length="1056" mass="118165">MNRYFSPPHSYDGAQSDEEARRKSPSQTPTIVCSKRIMRVGNINEQICEVIENAGIDRADMYVRFYMIGKSEAMAKPTVLICCINKRTRLTATAAVVASLALRTTPKIGLRHAALPLEQPIPARNLASDSSDNFQMTGASLGSWNNDIFAESLAPVVGRALFRSNELDQLSPWSTAGILLRKGKDFCQLTVEHTPVTFPEDDFEDTEVDLSAVSAVNLYDSDDDGDDNNETDDADVSEIDQEALSHASKTPPLSPSCASVTSNTSFDEVRGSSDSQSGFTGNTESSLPDIYAHWGALTAQSRLECLLTIESIPTRRNLVKIGDIDTKASDGCRPGLDYSLISMANPLSDPRYGESLENDKGDYHNLRKSSRRPDGLKRERRVIVFLRRGVTRGVIFAGTTMFKRKDIEVFQRLYMLRLDGVVHEGDCGAAVVDRDTGRIYGHIVRGCPNTGMIYAMPLYDVSQDLQSRGLSLSLCPLPDHISQSQLVSRKLLTKSMFGSGPSLRLILWLWILCSISNLCMIWGIDMLVGSFVPVYTLAGLYTCTLLIFNLWEPFSSGPANPNAKFMFGRYDLGKKLINWAYDCPVDDRSCLDEDSEEGENDIEDDDVDEEEQSDEEGGSVEEEESDKKHQGRSFRGDEFWTKLLEQNKRRMNSAGLLRRFCSGIKLVAFKARESIPPKAAVSLDDRSYNNGEVQTREVTFTAEGLFDELRKENSETFRAPPKSSEKHRRLVSTYGLDYWTAISLVHNCPGVEASALVEGIIRHIYWNASLNSSFLSSLSHSSVSQPFVLECHLPYFVWKSIQATDPRRNLKGTVLRKVRDVSFVGKLASRNCPLGQDFLHQAHTSFIVCVYNRNHWTAYAFEDVYYQDESLIATSNGEPAGSDGLASLDRSQNGSTTIWDPEEFYFKAASDRLAQIVKEWRRVSDHLNERICRQFLLPSRHWGDSESATAAPIKWYRDMDDLLRNLERTLDHTMDAIAAVLVKRHHYFDASGISRISADLIQDIESLSYDLKGIQDTFRRLRNLVVSTELAAVVHENPTSVVNHTPGIGLKILASF</sequence>
<feature type="region of interest" description="Disordered" evidence="1">
    <location>
        <begin position="590"/>
        <end position="633"/>
    </location>
</feature>
<dbReference type="VEuPathDB" id="FungiDB:CH63R_00135"/>
<gene>
    <name evidence="3" type="ORF">CH63R_00135</name>
</gene>
<feature type="region of interest" description="Disordered" evidence="1">
    <location>
        <begin position="353"/>
        <end position="374"/>
    </location>
</feature>
<protein>
    <submittedName>
        <fullName evidence="3">Nicotinamide n-methyltransferase</fullName>
    </submittedName>
</protein>
<keyword evidence="2" id="KW-0472">Membrane</keyword>
<dbReference type="Proteomes" id="UP000092177">
    <property type="component" value="Chromosome 1"/>
</dbReference>
<keyword evidence="3" id="KW-0489">Methyltransferase</keyword>
<proteinExistence type="predicted"/>
<name>A0A1B7YSC5_COLHI</name>
<keyword evidence="2" id="KW-0812">Transmembrane</keyword>
<feature type="transmembrane region" description="Helical" evidence="2">
    <location>
        <begin position="531"/>
        <end position="551"/>
    </location>
</feature>
<dbReference type="RefSeq" id="XP_018163472.1">
    <property type="nucleotide sequence ID" value="XM_018295110.1"/>
</dbReference>
<dbReference type="GO" id="GO:0008168">
    <property type="term" value="F:methyltransferase activity"/>
    <property type="evidence" value="ECO:0007669"/>
    <property type="project" value="UniProtKB-KW"/>
</dbReference>
<feature type="compositionally biased region" description="Polar residues" evidence="1">
    <location>
        <begin position="256"/>
        <end position="283"/>
    </location>
</feature>